<dbReference type="EMBL" id="JAUEIE010000017">
    <property type="protein sequence ID" value="MDN0023724.1"/>
    <property type="molecule type" value="Genomic_DNA"/>
</dbReference>
<dbReference type="AlphaFoldDB" id="A0AAW7JJM9"/>
<feature type="binding site" evidence="9">
    <location>
        <begin position="30"/>
        <end position="37"/>
    </location>
    <ligand>
        <name>ATP</name>
        <dbReference type="ChEBI" id="CHEBI:30616"/>
    </ligand>
</feature>
<dbReference type="PROSITE" id="PS50042">
    <property type="entry name" value="CNMP_BINDING_3"/>
    <property type="match status" value="1"/>
</dbReference>
<evidence type="ECO:0000256" key="9">
    <source>
        <dbReference type="HAMAP-Rule" id="MF_00365"/>
    </source>
</evidence>
<comment type="subcellular location">
    <subcellularLocation>
        <location evidence="1 9 10">Cytoplasm</location>
    </subcellularLocation>
</comment>
<evidence type="ECO:0000313" key="14">
    <source>
        <dbReference type="Proteomes" id="UP001167831"/>
    </source>
</evidence>
<accession>A0AAW7JJM9</accession>
<dbReference type="GO" id="GO:0009432">
    <property type="term" value="P:SOS response"/>
    <property type="evidence" value="ECO:0007669"/>
    <property type="project" value="UniProtKB-UniRule"/>
</dbReference>
<name>A0AAW7JJM9_9BACT</name>
<evidence type="ECO:0000313" key="12">
    <source>
        <dbReference type="EMBL" id="MDN0023724.1"/>
    </source>
</evidence>
<evidence type="ECO:0000256" key="5">
    <source>
        <dbReference type="ARBA" id="ARBA00022705"/>
    </source>
</evidence>
<dbReference type="GO" id="GO:0005524">
    <property type="term" value="F:ATP binding"/>
    <property type="evidence" value="ECO:0007669"/>
    <property type="project" value="UniProtKB-UniRule"/>
</dbReference>
<dbReference type="InterPro" id="IPR018078">
    <property type="entry name" value="DNA-binding_RecF_CS"/>
</dbReference>
<organism evidence="13 15">
    <name type="scientific">Leyella lascolaii</name>
    <dbReference type="NCBI Taxonomy" id="1776379"/>
    <lineage>
        <taxon>Bacteria</taxon>
        <taxon>Pseudomonadati</taxon>
        <taxon>Bacteroidota</taxon>
        <taxon>Bacteroidia</taxon>
        <taxon>Bacteroidales</taxon>
        <taxon>Prevotellaceae</taxon>
        <taxon>Leyella</taxon>
    </lineage>
</organism>
<gene>
    <name evidence="9 13" type="primary">recF</name>
    <name evidence="12" type="ORF">QVN81_11970</name>
    <name evidence="13" type="ORF">QVN84_11080</name>
</gene>
<evidence type="ECO:0000259" key="11">
    <source>
        <dbReference type="PROSITE" id="PS50042"/>
    </source>
</evidence>
<dbReference type="Gene3D" id="1.20.1050.90">
    <property type="entry name" value="RecF/RecN/SMC, N-terminal domain"/>
    <property type="match status" value="1"/>
</dbReference>
<dbReference type="RefSeq" id="WP_289826188.1">
    <property type="nucleotide sequence ID" value="NZ_JAUEIE010000017.1"/>
</dbReference>
<comment type="similarity">
    <text evidence="2 9 10">Belongs to the RecF family.</text>
</comment>
<dbReference type="SUPFAM" id="SSF52540">
    <property type="entry name" value="P-loop containing nucleoside triphosphate hydrolases"/>
    <property type="match status" value="1"/>
</dbReference>
<evidence type="ECO:0000256" key="4">
    <source>
        <dbReference type="ARBA" id="ARBA00022490"/>
    </source>
</evidence>
<dbReference type="PANTHER" id="PTHR32182:SF0">
    <property type="entry name" value="DNA REPLICATION AND REPAIR PROTEIN RECF"/>
    <property type="match status" value="1"/>
</dbReference>
<proteinExistence type="inferred from homology"/>
<dbReference type="NCBIfam" id="TIGR00611">
    <property type="entry name" value="recf"/>
    <property type="match status" value="1"/>
</dbReference>
<dbReference type="Pfam" id="PF02463">
    <property type="entry name" value="SMC_N"/>
    <property type="match status" value="1"/>
</dbReference>
<keyword evidence="9 10" id="KW-0227">DNA damage</keyword>
<keyword evidence="4 9" id="KW-0963">Cytoplasm</keyword>
<evidence type="ECO:0000313" key="13">
    <source>
        <dbReference type="EMBL" id="MDN0026058.1"/>
    </source>
</evidence>
<dbReference type="InterPro" id="IPR003395">
    <property type="entry name" value="RecF/RecN/SMC_N"/>
</dbReference>
<keyword evidence="9 10" id="KW-0742">SOS response</keyword>
<dbReference type="InterPro" id="IPR027417">
    <property type="entry name" value="P-loop_NTPase"/>
</dbReference>
<dbReference type="Gene3D" id="3.40.50.300">
    <property type="entry name" value="P-loop containing nucleotide triphosphate hydrolases"/>
    <property type="match status" value="1"/>
</dbReference>
<sequence>MILNKVSIINFKNIREATLLMSPKINCFIGNNGEGKTNLLDAVYYLSFCRSSFNPIDSQIIKHGEDFFVLEGFYSDDSGNAIDVYCGMKRGTKKHFKRDKKEYKKLSQHIGLIPLIFISPNDVSLIGGGSEERRRFMDVVISQYDRNYIEALTAYNKALMQRNSLLKTEKPDETLLDIWENEMANHGKIIYDKREHFIKEFIPVFKSVYNTISGNKESVSLSYVSHAQKGDLLDMIRKGRSKDCILGYSLHGVHRDDLNMMLGDYQMKREGSQGQNKTFVLALKLSQFDFLCRTVSNTRPLLLLDDIFDKLDADRVERIISLVSGNNYGQIFITDTNREHLDRILDSGSFNYKLFVVKDGEIEENTDV</sequence>
<comment type="caution">
    <text evidence="13">The sequence shown here is derived from an EMBL/GenBank/DDBJ whole genome shotgun (WGS) entry which is preliminary data.</text>
</comment>
<dbReference type="InterPro" id="IPR001238">
    <property type="entry name" value="DNA-binding_RecF"/>
</dbReference>
<dbReference type="EMBL" id="JAUEIF010000011">
    <property type="protein sequence ID" value="MDN0026058.1"/>
    <property type="molecule type" value="Genomic_DNA"/>
</dbReference>
<dbReference type="Proteomes" id="UP001168478">
    <property type="component" value="Unassembled WGS sequence"/>
</dbReference>
<keyword evidence="9 10" id="KW-0234">DNA repair</keyword>
<comment type="function">
    <text evidence="9 10">The RecF protein is involved in DNA metabolism; it is required for DNA replication and normal SOS inducibility. RecF binds preferentially to single-stranded, linear DNA. It also seems to bind ATP.</text>
</comment>
<reference evidence="13" key="1">
    <citation type="submission" date="2023-06" db="EMBL/GenBank/DDBJ databases">
        <authorList>
            <person name="Zeman M."/>
            <person name="Kubasova T."/>
            <person name="Jahodarova E."/>
            <person name="Nykrynova M."/>
            <person name="Rychlik I."/>
        </authorList>
    </citation>
    <scope>NUCLEOTIDE SEQUENCE</scope>
    <source>
        <strain evidence="13">ET15</strain>
        <strain evidence="12">ET37</strain>
    </source>
</reference>
<keyword evidence="14" id="KW-1185">Reference proteome</keyword>
<keyword evidence="7 9" id="KW-0067">ATP-binding</keyword>
<dbReference type="InterPro" id="IPR000595">
    <property type="entry name" value="cNMP-bd_dom"/>
</dbReference>
<dbReference type="PROSITE" id="PS00617">
    <property type="entry name" value="RECF_1"/>
    <property type="match status" value="1"/>
</dbReference>
<dbReference type="GO" id="GO:0006260">
    <property type="term" value="P:DNA replication"/>
    <property type="evidence" value="ECO:0007669"/>
    <property type="project" value="UniProtKB-UniRule"/>
</dbReference>
<keyword evidence="8 9" id="KW-0238">DNA-binding</keyword>
<dbReference type="GO" id="GO:0000731">
    <property type="term" value="P:DNA synthesis involved in DNA repair"/>
    <property type="evidence" value="ECO:0007669"/>
    <property type="project" value="TreeGrafter"/>
</dbReference>
<evidence type="ECO:0000256" key="7">
    <source>
        <dbReference type="ARBA" id="ARBA00022840"/>
    </source>
</evidence>
<protein>
    <recommendedName>
        <fullName evidence="3 9">DNA replication and repair protein RecF</fullName>
    </recommendedName>
</protein>
<evidence type="ECO:0000256" key="8">
    <source>
        <dbReference type="ARBA" id="ARBA00023125"/>
    </source>
</evidence>
<dbReference type="GO" id="GO:0003697">
    <property type="term" value="F:single-stranded DNA binding"/>
    <property type="evidence" value="ECO:0007669"/>
    <property type="project" value="UniProtKB-UniRule"/>
</dbReference>
<dbReference type="Proteomes" id="UP001167831">
    <property type="component" value="Unassembled WGS sequence"/>
</dbReference>
<evidence type="ECO:0000256" key="10">
    <source>
        <dbReference type="RuleBase" id="RU000578"/>
    </source>
</evidence>
<dbReference type="PROSITE" id="PS00618">
    <property type="entry name" value="RECF_2"/>
    <property type="match status" value="1"/>
</dbReference>
<keyword evidence="6 9" id="KW-0547">Nucleotide-binding</keyword>
<evidence type="ECO:0000256" key="6">
    <source>
        <dbReference type="ARBA" id="ARBA00022741"/>
    </source>
</evidence>
<evidence type="ECO:0000313" key="15">
    <source>
        <dbReference type="Proteomes" id="UP001168478"/>
    </source>
</evidence>
<dbReference type="PANTHER" id="PTHR32182">
    <property type="entry name" value="DNA REPLICATION AND REPAIR PROTEIN RECF"/>
    <property type="match status" value="1"/>
</dbReference>
<dbReference type="InterPro" id="IPR042174">
    <property type="entry name" value="RecF_2"/>
</dbReference>
<feature type="domain" description="Cyclic nucleotide-binding" evidence="11">
    <location>
        <begin position="307"/>
        <end position="363"/>
    </location>
</feature>
<evidence type="ECO:0000256" key="3">
    <source>
        <dbReference type="ARBA" id="ARBA00020170"/>
    </source>
</evidence>
<reference evidence="13" key="2">
    <citation type="submission" date="2023-08" db="EMBL/GenBank/DDBJ databases">
        <title>Identification and characterization of horizontal gene transfer across gut microbiota members of farm animals based on homology search.</title>
        <authorList>
            <person name="Schwarzerova J."/>
            <person name="Nykrynova M."/>
            <person name="Jureckova K."/>
            <person name="Cejkova D."/>
            <person name="Rychlik I."/>
        </authorList>
    </citation>
    <scope>NUCLEOTIDE SEQUENCE</scope>
    <source>
        <strain evidence="13">ET15</strain>
        <strain evidence="12">ET37</strain>
    </source>
</reference>
<dbReference type="HAMAP" id="MF_00365">
    <property type="entry name" value="RecF"/>
    <property type="match status" value="1"/>
</dbReference>
<dbReference type="GO" id="GO:0005737">
    <property type="term" value="C:cytoplasm"/>
    <property type="evidence" value="ECO:0007669"/>
    <property type="project" value="UniProtKB-SubCell"/>
</dbReference>
<keyword evidence="5 9" id="KW-0235">DNA replication</keyword>
<evidence type="ECO:0000256" key="2">
    <source>
        <dbReference type="ARBA" id="ARBA00008016"/>
    </source>
</evidence>
<evidence type="ECO:0000256" key="1">
    <source>
        <dbReference type="ARBA" id="ARBA00004496"/>
    </source>
</evidence>
<dbReference type="GO" id="GO:0006302">
    <property type="term" value="P:double-strand break repair"/>
    <property type="evidence" value="ECO:0007669"/>
    <property type="project" value="TreeGrafter"/>
</dbReference>